<feature type="compositionally biased region" description="Acidic residues" evidence="1">
    <location>
        <begin position="1"/>
        <end position="10"/>
    </location>
</feature>
<proteinExistence type="predicted"/>
<feature type="region of interest" description="Disordered" evidence="1">
    <location>
        <begin position="1"/>
        <end position="127"/>
    </location>
</feature>
<accession>A0A6P5FJK9</accession>
<sequence>MESFDEDEGDLLFPAAAAAAAAAEDPASPLPRPKLKRLKKASQCRATAPERSPSSQTLEIPDPSHAAIPEEAAPDLGLSEENDGLDPLFPEPGFRGEGEEEEEGGGFDSFDPDVESGGIGTGGLIEELRRDSAKKRLIWDDVEETTETKKDKKTKTMKKKKSDKNHADFSARRPKESVREKRRLEKERKAYLDLMHAESQRLLRETRDVSFKSVTLVQKPISSVLEKIRLRKLEITKHVGFRYCTPNLTDSVAEADCSLDETAPCPELPADLNLTNDNSSNMILDDAALDASNTNIIIERCEDVAADKESGENNHSNDSANDVAEESPSSPMPSSPIPDDDVSSSEASDKENINPHLHKAVSMDPYPKGGPAKAYLDEEAEEEDDSDHDLTRFQENEEDDDDDDSDENEVLNDLIATGFEERPVDHEKRNELHQKWLEQQDAAETNNVLQRLKCNQKQKESTIKDEDDDEDLAVESADERSYEPLPKNVIKQNSERAKQMIAQMFTDDHDIYVPSDDEEIEQSLVRQRLSKQTDSFTSPLDDEQSKEIFGLIKKLNIAPQPKKRGRQATSSLDMLMLGGNSNSSSKSSFVGRTTNSSVSSSHKSATFRAFIFGRDDSNSRSDLSSSESHSMGQTENKQSRPPSSTKFSNSQSKSASFRAKSEANATVTSSLYEILRRSSVNFDKEGHVITETQANHQFSAFRSIRRIS</sequence>
<feature type="compositionally biased region" description="Low complexity" evidence="1">
    <location>
        <begin position="620"/>
        <end position="630"/>
    </location>
</feature>
<gene>
    <name evidence="3" type="primary">LOC109715768</name>
</gene>
<feature type="compositionally biased region" description="Basic and acidic residues" evidence="1">
    <location>
        <begin position="164"/>
        <end position="181"/>
    </location>
</feature>
<evidence type="ECO:0000313" key="2">
    <source>
        <dbReference type="Proteomes" id="UP000515123"/>
    </source>
</evidence>
<dbReference type="PANTHER" id="PTHR36005">
    <property type="entry name" value="DNA LIGASE-LIKE PROTEIN"/>
    <property type="match status" value="1"/>
</dbReference>
<reference evidence="2" key="1">
    <citation type="journal article" date="2015" name="Nat. Genet.">
        <title>The pineapple genome and the evolution of CAM photosynthesis.</title>
        <authorList>
            <person name="Ming R."/>
            <person name="VanBuren R."/>
            <person name="Wai C.M."/>
            <person name="Tang H."/>
            <person name="Schatz M.C."/>
            <person name="Bowers J.E."/>
            <person name="Lyons E."/>
            <person name="Wang M.L."/>
            <person name="Chen J."/>
            <person name="Biggers E."/>
            <person name="Zhang J."/>
            <person name="Huang L."/>
            <person name="Zhang L."/>
            <person name="Miao W."/>
            <person name="Zhang J."/>
            <person name="Ye Z."/>
            <person name="Miao C."/>
            <person name="Lin Z."/>
            <person name="Wang H."/>
            <person name="Zhou H."/>
            <person name="Yim W.C."/>
            <person name="Priest H.D."/>
            <person name="Zheng C."/>
            <person name="Woodhouse M."/>
            <person name="Edger P.P."/>
            <person name="Guyot R."/>
            <person name="Guo H.B."/>
            <person name="Guo H."/>
            <person name="Zheng G."/>
            <person name="Singh R."/>
            <person name="Sharma A."/>
            <person name="Min X."/>
            <person name="Zheng Y."/>
            <person name="Lee H."/>
            <person name="Gurtowski J."/>
            <person name="Sedlazeck F.J."/>
            <person name="Harkess A."/>
            <person name="McKain M.R."/>
            <person name="Liao Z."/>
            <person name="Fang J."/>
            <person name="Liu J."/>
            <person name="Zhang X."/>
            <person name="Zhang Q."/>
            <person name="Hu W."/>
            <person name="Qin Y."/>
            <person name="Wang K."/>
            <person name="Chen L.Y."/>
            <person name="Shirley N."/>
            <person name="Lin Y.R."/>
            <person name="Liu L.Y."/>
            <person name="Hernandez A.G."/>
            <person name="Wright C.L."/>
            <person name="Bulone V."/>
            <person name="Tuskan G.A."/>
            <person name="Heath K."/>
            <person name="Zee F."/>
            <person name="Moore P.H."/>
            <person name="Sunkar R."/>
            <person name="Leebens-Mack J.H."/>
            <person name="Mockler T."/>
            <person name="Bennetzen J.L."/>
            <person name="Freeling M."/>
            <person name="Sankoff D."/>
            <person name="Paterson A.H."/>
            <person name="Zhu X."/>
            <person name="Yang X."/>
            <person name="Smith J.A."/>
            <person name="Cushman J.C."/>
            <person name="Paull R.E."/>
            <person name="Yu Q."/>
        </authorList>
    </citation>
    <scope>NUCLEOTIDE SEQUENCE [LARGE SCALE GENOMIC DNA]</scope>
    <source>
        <strain evidence="2">cv. F153</strain>
    </source>
</reference>
<dbReference type="GeneID" id="109715768"/>
<feature type="region of interest" description="Disordered" evidence="1">
    <location>
        <begin position="615"/>
        <end position="665"/>
    </location>
</feature>
<keyword evidence="2" id="KW-1185">Reference proteome</keyword>
<feature type="compositionally biased region" description="Basic residues" evidence="1">
    <location>
        <begin position="33"/>
        <end position="42"/>
    </location>
</feature>
<feature type="compositionally biased region" description="Acidic residues" evidence="1">
    <location>
        <begin position="377"/>
        <end position="387"/>
    </location>
</feature>
<dbReference type="Proteomes" id="UP000515123">
    <property type="component" value="Linkage group 9"/>
</dbReference>
<feature type="region of interest" description="Disordered" evidence="1">
    <location>
        <begin position="145"/>
        <end position="181"/>
    </location>
</feature>
<feature type="region of interest" description="Disordered" evidence="1">
    <location>
        <begin position="306"/>
        <end position="438"/>
    </location>
</feature>
<dbReference type="OrthoDB" id="1919305at2759"/>
<feature type="compositionally biased region" description="Basic residues" evidence="1">
    <location>
        <begin position="151"/>
        <end position="163"/>
    </location>
</feature>
<dbReference type="RefSeq" id="XP_020096506.1">
    <property type="nucleotide sequence ID" value="XM_020240917.1"/>
</dbReference>
<feature type="region of interest" description="Disordered" evidence="1">
    <location>
        <begin position="554"/>
        <end position="599"/>
    </location>
</feature>
<feature type="compositionally biased region" description="Low complexity" evidence="1">
    <location>
        <begin position="643"/>
        <end position="657"/>
    </location>
</feature>
<feature type="compositionally biased region" description="Polar residues" evidence="1">
    <location>
        <begin position="631"/>
        <end position="642"/>
    </location>
</feature>
<protein>
    <submittedName>
        <fullName evidence="3">Uncharacterized protein LOC109715768 isoform X1</fullName>
    </submittedName>
</protein>
<name>A0A6P5FJK9_ANACO</name>
<evidence type="ECO:0000313" key="3">
    <source>
        <dbReference type="RefSeq" id="XP_020096506.1"/>
    </source>
</evidence>
<dbReference type="Gramene" id="Aco008975.1.mrna1">
    <property type="protein sequence ID" value="Aco008975.1.mrna1"/>
    <property type="gene ID" value="Aco008975.1.path1"/>
</dbReference>
<dbReference type="AlphaFoldDB" id="A0A6P5FJK9"/>
<feature type="compositionally biased region" description="Low complexity" evidence="1">
    <location>
        <begin position="15"/>
        <end position="27"/>
    </location>
</feature>
<dbReference type="PANTHER" id="PTHR36005:SF1">
    <property type="entry name" value="DNA LIGASE-LIKE PROTEIN"/>
    <property type="match status" value="1"/>
</dbReference>
<evidence type="ECO:0000256" key="1">
    <source>
        <dbReference type="SAM" id="MobiDB-lite"/>
    </source>
</evidence>
<reference evidence="3" key="2">
    <citation type="submission" date="2025-08" db="UniProtKB">
        <authorList>
            <consortium name="RefSeq"/>
        </authorList>
    </citation>
    <scope>IDENTIFICATION</scope>
    <source>
        <tissue evidence="3">Leaf</tissue>
    </source>
</reference>
<feature type="compositionally biased region" description="Acidic residues" evidence="1">
    <location>
        <begin position="396"/>
        <end position="410"/>
    </location>
</feature>
<organism evidence="2 3">
    <name type="scientific">Ananas comosus</name>
    <name type="common">Pineapple</name>
    <name type="synonym">Ananas ananas</name>
    <dbReference type="NCBI Taxonomy" id="4615"/>
    <lineage>
        <taxon>Eukaryota</taxon>
        <taxon>Viridiplantae</taxon>
        <taxon>Streptophyta</taxon>
        <taxon>Embryophyta</taxon>
        <taxon>Tracheophyta</taxon>
        <taxon>Spermatophyta</taxon>
        <taxon>Magnoliopsida</taxon>
        <taxon>Liliopsida</taxon>
        <taxon>Poales</taxon>
        <taxon>Bromeliaceae</taxon>
        <taxon>Bromelioideae</taxon>
        <taxon>Ananas</taxon>
    </lineage>
</organism>
<feature type="region of interest" description="Disordered" evidence="1">
    <location>
        <begin position="456"/>
        <end position="486"/>
    </location>
</feature>
<feature type="compositionally biased region" description="Acidic residues" evidence="1">
    <location>
        <begin position="98"/>
        <end position="114"/>
    </location>
</feature>
<feature type="compositionally biased region" description="Basic and acidic residues" evidence="1">
    <location>
        <begin position="419"/>
        <end position="438"/>
    </location>
</feature>